<proteinExistence type="predicted"/>
<dbReference type="EMBL" id="CAJNOM010000194">
    <property type="protein sequence ID" value="CAF1209405.1"/>
    <property type="molecule type" value="Genomic_DNA"/>
</dbReference>
<dbReference type="PANTHER" id="PTHR46270">
    <property type="entry name" value="ARMADILLO-TYPE FOLD-RELATED"/>
    <property type="match status" value="1"/>
</dbReference>
<feature type="domain" description="TIR" evidence="1">
    <location>
        <begin position="558"/>
        <end position="688"/>
    </location>
</feature>
<accession>A0A814WRW5</accession>
<protein>
    <recommendedName>
        <fullName evidence="1">TIR domain-containing protein</fullName>
    </recommendedName>
</protein>
<organism evidence="2 3">
    <name type="scientific">Adineta steineri</name>
    <dbReference type="NCBI Taxonomy" id="433720"/>
    <lineage>
        <taxon>Eukaryota</taxon>
        <taxon>Metazoa</taxon>
        <taxon>Spiralia</taxon>
        <taxon>Gnathifera</taxon>
        <taxon>Rotifera</taxon>
        <taxon>Eurotatoria</taxon>
        <taxon>Bdelloidea</taxon>
        <taxon>Adinetida</taxon>
        <taxon>Adinetidae</taxon>
        <taxon>Adineta</taxon>
    </lineage>
</organism>
<dbReference type="PROSITE" id="PS50104">
    <property type="entry name" value="TIR"/>
    <property type="match status" value="1"/>
</dbReference>
<reference evidence="2" key="1">
    <citation type="submission" date="2021-02" db="EMBL/GenBank/DDBJ databases">
        <authorList>
            <person name="Nowell W R."/>
        </authorList>
    </citation>
    <scope>NUCLEOTIDE SEQUENCE</scope>
</reference>
<dbReference type="SUPFAM" id="SSF48371">
    <property type="entry name" value="ARM repeat"/>
    <property type="match status" value="1"/>
</dbReference>
<dbReference type="PANTHER" id="PTHR46270:SF2">
    <property type="entry name" value="TIR DOMAIN-CONTAINING PROTEIN"/>
    <property type="match status" value="1"/>
</dbReference>
<keyword evidence="3" id="KW-1185">Reference proteome</keyword>
<sequence length="941" mass="109614">MQPSAKYDYCTLPRISGKTNYQSKWIDFNIMKTNKYDLEYLLDRSARKLRYKSKRTKEYVHKLNDVIIKLNGITFDTLVNIPSHIFYYSIRNIIRDLLLDWHFSSELTEEETYLLRNSILFFDRLVNIINDVTKLTLWLIEPSLINSLADCMSDIDQLLYDNRQKQNFKQLIRLFDIFNNYYQRLPVKFQNEDGLYALFKGTMDCLVSSKYERAFKKLKPDAESMTNEQKFFLIKCPSFFSSYRGSQSSKVIEQLLDTMVPRYASLIDKHIHSINEWKSPMIHAVHHLLLTVIYARGYYAPYATGQPLQWLIDHIVHIINEPSFITKVNEKATNPETLLIHSALRTLTAFVHEPDLLVYIKQLKITSIFRSLILLPNESIVLHAYVMLSYTLEENDIKASEKDSGRLLSKIFDSLRKKTKSLSVLNKNEEITERNISLLTEALQVLVQHDQIKTEILKQNALPLLVNSCQHFNDQSKRLVLESLGSISFDVEAARLLRDNKQFIKSMEDMQKTTDDGIRKAAEKIVWNLQETEREKKLVKEKFEFDYKKETDSKIEKYQYDIMISYCHADKELVCRIYEFLSDKGFKIWFDRDNIYGPAMQSMATAVENAEYVILCMSDSYKRSVYCQAEAEYAFRCKRRLLPIIVRQGYRADGWLGILLGSRIYIDFGRLEFKTGCELIVKEISLQRENPYSNNEITSGYMSSDENTHDFASDIMPLTRTLSEMMEKSRLPEEYTTRNTLKATYRSISINRWTRKDVLDFLYDTNLHYMMPLCEFMTGYGLIKLFRICQTKPNQFYCQLNEELNARFGGLRLPLGVFTEFLSEIDRLIDSASIKDIEQDAFDSRASLTSRSSSLSPTSTIIKHYIKTSRSSSLLEPLQKPDYPPPSISSPVQTISPTLTIIQSQHIPHVTEQTNDTTEALTPSLFSYVESLQATFSTRSK</sequence>
<dbReference type="InterPro" id="IPR016024">
    <property type="entry name" value="ARM-type_fold"/>
</dbReference>
<dbReference type="InterPro" id="IPR035897">
    <property type="entry name" value="Toll_tir_struct_dom_sf"/>
</dbReference>
<dbReference type="Gene3D" id="1.25.10.10">
    <property type="entry name" value="Leucine-rich Repeat Variant"/>
    <property type="match status" value="1"/>
</dbReference>
<dbReference type="InterPro" id="IPR000157">
    <property type="entry name" value="TIR_dom"/>
</dbReference>
<evidence type="ECO:0000313" key="3">
    <source>
        <dbReference type="Proteomes" id="UP000663832"/>
    </source>
</evidence>
<dbReference type="Pfam" id="PF13676">
    <property type="entry name" value="TIR_2"/>
    <property type="match status" value="1"/>
</dbReference>
<gene>
    <name evidence="2" type="ORF">QVE165_LOCUS26276</name>
</gene>
<dbReference type="SUPFAM" id="SSF52200">
    <property type="entry name" value="Toll/Interleukin receptor TIR domain"/>
    <property type="match status" value="1"/>
</dbReference>
<name>A0A814WRW5_9BILA</name>
<dbReference type="OrthoDB" id="10001301at2759"/>
<evidence type="ECO:0000259" key="1">
    <source>
        <dbReference type="PROSITE" id="PS50104"/>
    </source>
</evidence>
<dbReference type="Proteomes" id="UP000663832">
    <property type="component" value="Unassembled WGS sequence"/>
</dbReference>
<dbReference type="AlphaFoldDB" id="A0A814WRW5"/>
<dbReference type="InterPro" id="IPR011989">
    <property type="entry name" value="ARM-like"/>
</dbReference>
<dbReference type="GO" id="GO:0007165">
    <property type="term" value="P:signal transduction"/>
    <property type="evidence" value="ECO:0007669"/>
    <property type="project" value="InterPro"/>
</dbReference>
<comment type="caution">
    <text evidence="2">The sequence shown here is derived from an EMBL/GenBank/DDBJ whole genome shotgun (WGS) entry which is preliminary data.</text>
</comment>
<dbReference type="Gene3D" id="3.40.50.10140">
    <property type="entry name" value="Toll/interleukin-1 receptor homology (TIR) domain"/>
    <property type="match status" value="1"/>
</dbReference>
<evidence type="ECO:0000313" key="2">
    <source>
        <dbReference type="EMBL" id="CAF1209405.1"/>
    </source>
</evidence>